<dbReference type="InterPro" id="IPR036061">
    <property type="entry name" value="CheW-like_dom_sf"/>
</dbReference>
<feature type="domain" description="CheW-like" evidence="1">
    <location>
        <begin position="32"/>
        <end position="92"/>
    </location>
</feature>
<dbReference type="KEGG" id="xba:C7S18_16485"/>
<dbReference type="Pfam" id="PF01584">
    <property type="entry name" value="CheW"/>
    <property type="match status" value="1"/>
</dbReference>
<protein>
    <recommendedName>
        <fullName evidence="1">CheW-like domain-containing protein</fullName>
    </recommendedName>
</protein>
<accession>A0A2P1PV07</accession>
<keyword evidence="3" id="KW-1185">Reference proteome</keyword>
<evidence type="ECO:0000313" key="3">
    <source>
        <dbReference type="Proteomes" id="UP000241074"/>
    </source>
</evidence>
<evidence type="ECO:0000313" key="2">
    <source>
        <dbReference type="EMBL" id="AVP98686.1"/>
    </source>
</evidence>
<dbReference type="InterPro" id="IPR002545">
    <property type="entry name" value="CheW-lke_dom"/>
</dbReference>
<dbReference type="GO" id="GO:0007165">
    <property type="term" value="P:signal transduction"/>
    <property type="evidence" value="ECO:0007669"/>
    <property type="project" value="InterPro"/>
</dbReference>
<reference evidence="2 3" key="1">
    <citation type="submission" date="2018-03" db="EMBL/GenBank/DDBJ databases">
        <title>Ahniella affigens gen. nov., sp. nov., a gammaproteobacterium isolated from sandy soil near a stream.</title>
        <authorList>
            <person name="Ko Y."/>
            <person name="Kim J.-H."/>
        </authorList>
    </citation>
    <scope>NUCLEOTIDE SEQUENCE [LARGE SCALE GENOMIC DNA]</scope>
    <source>
        <strain evidence="2 3">D13</strain>
    </source>
</reference>
<sequence>MIEAPATRRLAFRSHPDLPWLVLSEGVLAELLLEPAWCALPGASAGIYGAVNVRGTVYPVFDLLPLCGRPPAQGAPLLLIETGQTGAAAAIHGEPRVGVWQADSATLDADSPLANFVFGVGTFESEPACHFDHRRCFRTLGGGDDTA</sequence>
<dbReference type="GO" id="GO:0006935">
    <property type="term" value="P:chemotaxis"/>
    <property type="evidence" value="ECO:0007669"/>
    <property type="project" value="InterPro"/>
</dbReference>
<gene>
    <name evidence="2" type="ORF">C7S18_16485</name>
</gene>
<name>A0A2P1PV07_9GAMM</name>
<dbReference type="RefSeq" id="WP_106892606.1">
    <property type="nucleotide sequence ID" value="NZ_CP027860.1"/>
</dbReference>
<dbReference type="Proteomes" id="UP000241074">
    <property type="component" value="Chromosome"/>
</dbReference>
<dbReference type="AlphaFoldDB" id="A0A2P1PV07"/>
<dbReference type="OrthoDB" id="9790406at2"/>
<evidence type="ECO:0000259" key="1">
    <source>
        <dbReference type="Pfam" id="PF01584"/>
    </source>
</evidence>
<dbReference type="SUPFAM" id="SSF50341">
    <property type="entry name" value="CheW-like"/>
    <property type="match status" value="1"/>
</dbReference>
<organism evidence="2 3">
    <name type="scientific">Ahniella affigens</name>
    <dbReference type="NCBI Taxonomy" id="2021234"/>
    <lineage>
        <taxon>Bacteria</taxon>
        <taxon>Pseudomonadati</taxon>
        <taxon>Pseudomonadota</taxon>
        <taxon>Gammaproteobacteria</taxon>
        <taxon>Lysobacterales</taxon>
        <taxon>Rhodanobacteraceae</taxon>
        <taxon>Ahniella</taxon>
    </lineage>
</organism>
<proteinExistence type="predicted"/>
<dbReference type="EMBL" id="CP027860">
    <property type="protein sequence ID" value="AVP98686.1"/>
    <property type="molecule type" value="Genomic_DNA"/>
</dbReference>
<reference evidence="2 3" key="2">
    <citation type="submission" date="2018-03" db="EMBL/GenBank/DDBJ databases">
        <authorList>
            <person name="Keele B.F."/>
        </authorList>
    </citation>
    <scope>NUCLEOTIDE SEQUENCE [LARGE SCALE GENOMIC DNA]</scope>
    <source>
        <strain evidence="2 3">D13</strain>
    </source>
</reference>